<dbReference type="EMBL" id="KQ427990">
    <property type="protein sequence ID" value="KOF66513.1"/>
    <property type="molecule type" value="Genomic_DNA"/>
</dbReference>
<protein>
    <recommendedName>
        <fullName evidence="2">Reverse transcriptase domain-containing protein</fullName>
    </recommendedName>
</protein>
<evidence type="ECO:0000313" key="1">
    <source>
        <dbReference type="EMBL" id="KOF66513.1"/>
    </source>
</evidence>
<proteinExistence type="predicted"/>
<sequence length="144" mass="16360">ALFDLCCLEVPTKTLKKLIIEELSNDDSTLMAHQGYNYRQILGRIKVVGPEKNGILLRPAVLHNSGQLQDISSFRYLGNIISNNEELNKEVTLRIKKASQVLGSICIKVLQYKNLLYLTENNAVVLSAILYGCETWMLYHQHIK</sequence>
<dbReference type="AlphaFoldDB" id="A0A0L8FPE0"/>
<organism evidence="1">
    <name type="scientific">Octopus bimaculoides</name>
    <name type="common">California two-spotted octopus</name>
    <dbReference type="NCBI Taxonomy" id="37653"/>
    <lineage>
        <taxon>Eukaryota</taxon>
        <taxon>Metazoa</taxon>
        <taxon>Spiralia</taxon>
        <taxon>Lophotrochozoa</taxon>
        <taxon>Mollusca</taxon>
        <taxon>Cephalopoda</taxon>
        <taxon>Coleoidea</taxon>
        <taxon>Octopodiformes</taxon>
        <taxon>Octopoda</taxon>
        <taxon>Incirrata</taxon>
        <taxon>Octopodidae</taxon>
        <taxon>Octopus</taxon>
    </lineage>
</organism>
<accession>A0A0L8FPE0</accession>
<evidence type="ECO:0008006" key="2">
    <source>
        <dbReference type="Google" id="ProtNLM"/>
    </source>
</evidence>
<name>A0A0L8FPE0_OCTBM</name>
<dbReference type="PANTHER" id="PTHR47027:SF30">
    <property type="entry name" value="THAP-TYPE DOMAIN-CONTAINING PROTEIN"/>
    <property type="match status" value="1"/>
</dbReference>
<dbReference type="PANTHER" id="PTHR47027">
    <property type="entry name" value="REVERSE TRANSCRIPTASE DOMAIN-CONTAINING PROTEIN"/>
    <property type="match status" value="1"/>
</dbReference>
<gene>
    <name evidence="1" type="ORF">OCBIM_22012045mg</name>
</gene>
<reference evidence="1" key="1">
    <citation type="submission" date="2015-07" db="EMBL/GenBank/DDBJ databases">
        <title>MeaNS - Measles Nucleotide Surveillance Program.</title>
        <authorList>
            <person name="Tran T."/>
            <person name="Druce J."/>
        </authorList>
    </citation>
    <scope>NUCLEOTIDE SEQUENCE</scope>
    <source>
        <strain evidence="1">UCB-OBI-ISO-001</strain>
        <tissue evidence="1">Gonad</tissue>
    </source>
</reference>
<feature type="non-terminal residue" evidence="1">
    <location>
        <position position="1"/>
    </location>
</feature>